<dbReference type="PANTHER" id="PTHR20883:SF48">
    <property type="entry name" value="ECTOINE DIOXYGENASE"/>
    <property type="match status" value="1"/>
</dbReference>
<name>A0A1H1WQ51_MUCMA</name>
<sequence>METIIQPSEAQLLGSLKKKRQLFRDISLQERFDRDGYVVIDFLTSVEVDSLNEAYANLQGDLGTPAFASTIMSRNAEYRLEVSALIENTFARAINEMFQDTRFYWGNFNIKYPSNNMGAVPLHQDHSFLDERVFQTLGFWVPLVDTTPQNGALQVIPGSHTLLKQLRCGGRPFPYATSQQTLLEQFGKQLLMRAGQAYIGSPALFHASPPNTSAQPRIVAAGLAGPIESSLIYCHYHKVNDIGMAEIFEVDHNYYVTAPLFSKPDIGRYRLTEIARVDRSMPDIESIIEALSDFSKS</sequence>
<dbReference type="EMBL" id="LT629740">
    <property type="protein sequence ID" value="SDS99263.1"/>
    <property type="molecule type" value="Genomic_DNA"/>
</dbReference>
<evidence type="ECO:0000313" key="3">
    <source>
        <dbReference type="Proteomes" id="UP000199679"/>
    </source>
</evidence>
<evidence type="ECO:0000256" key="1">
    <source>
        <dbReference type="ARBA" id="ARBA00001954"/>
    </source>
</evidence>
<organism evidence="2 3">
    <name type="scientific">Mucilaginibacter mallensis</name>
    <dbReference type="NCBI Taxonomy" id="652787"/>
    <lineage>
        <taxon>Bacteria</taxon>
        <taxon>Pseudomonadati</taxon>
        <taxon>Bacteroidota</taxon>
        <taxon>Sphingobacteriia</taxon>
        <taxon>Sphingobacteriales</taxon>
        <taxon>Sphingobacteriaceae</taxon>
        <taxon>Mucilaginibacter</taxon>
    </lineage>
</organism>
<keyword evidence="2" id="KW-0223">Dioxygenase</keyword>
<proteinExistence type="predicted"/>
<protein>
    <submittedName>
        <fullName evidence="2">Phytanoyl-CoA dioxygenase (PhyH)</fullName>
    </submittedName>
</protein>
<dbReference type="RefSeq" id="WP_091372429.1">
    <property type="nucleotide sequence ID" value="NZ_LT629740.1"/>
</dbReference>
<dbReference type="AlphaFoldDB" id="A0A1H1WQ51"/>
<dbReference type="Gene3D" id="2.60.120.620">
    <property type="entry name" value="q2cbj1_9rhob like domain"/>
    <property type="match status" value="1"/>
</dbReference>
<dbReference type="GO" id="GO:0016706">
    <property type="term" value="F:2-oxoglutarate-dependent dioxygenase activity"/>
    <property type="evidence" value="ECO:0007669"/>
    <property type="project" value="UniProtKB-ARBA"/>
</dbReference>
<keyword evidence="2" id="KW-0560">Oxidoreductase</keyword>
<dbReference type="Pfam" id="PF05721">
    <property type="entry name" value="PhyH"/>
    <property type="match status" value="1"/>
</dbReference>
<keyword evidence="3" id="KW-1185">Reference proteome</keyword>
<dbReference type="OrthoDB" id="9814777at2"/>
<dbReference type="InterPro" id="IPR008775">
    <property type="entry name" value="Phytyl_CoA_dOase-like"/>
</dbReference>
<dbReference type="STRING" id="652787.SAMN05216490_2251"/>
<reference evidence="2 3" key="1">
    <citation type="submission" date="2016-10" db="EMBL/GenBank/DDBJ databases">
        <authorList>
            <person name="de Groot N.N."/>
        </authorList>
    </citation>
    <scope>NUCLEOTIDE SEQUENCE [LARGE SCALE GENOMIC DNA]</scope>
    <source>
        <strain evidence="2 3">MP1X4</strain>
    </source>
</reference>
<dbReference type="GO" id="GO:0005506">
    <property type="term" value="F:iron ion binding"/>
    <property type="evidence" value="ECO:0007669"/>
    <property type="project" value="UniProtKB-ARBA"/>
</dbReference>
<evidence type="ECO:0000313" key="2">
    <source>
        <dbReference type="EMBL" id="SDS99263.1"/>
    </source>
</evidence>
<gene>
    <name evidence="2" type="ORF">SAMN05216490_2251</name>
</gene>
<dbReference type="SUPFAM" id="SSF51197">
    <property type="entry name" value="Clavaminate synthase-like"/>
    <property type="match status" value="1"/>
</dbReference>
<dbReference type="Proteomes" id="UP000199679">
    <property type="component" value="Chromosome I"/>
</dbReference>
<dbReference type="PANTHER" id="PTHR20883">
    <property type="entry name" value="PHYTANOYL-COA DIOXYGENASE DOMAIN CONTAINING 1"/>
    <property type="match status" value="1"/>
</dbReference>
<comment type="cofactor">
    <cofactor evidence="1">
        <name>Fe(2+)</name>
        <dbReference type="ChEBI" id="CHEBI:29033"/>
    </cofactor>
</comment>
<accession>A0A1H1WQ51</accession>